<dbReference type="Proteomes" id="UP000272316">
    <property type="component" value="Chromosome"/>
</dbReference>
<dbReference type="KEGG" id="eva:EIB75_10720"/>
<proteinExistence type="predicted"/>
<evidence type="ECO:0000313" key="1">
    <source>
        <dbReference type="EMBL" id="AZI55695.1"/>
    </source>
</evidence>
<name>A0A3G8ZFT7_9FLAO</name>
<dbReference type="AlphaFoldDB" id="A0A3G8ZFT7"/>
<dbReference type="RefSeq" id="WP_124986659.1">
    <property type="nucleotide sequence ID" value="NZ_CP034160.1"/>
</dbReference>
<accession>A0A3G8ZFT7</accession>
<evidence type="ECO:0000313" key="2">
    <source>
        <dbReference type="Proteomes" id="UP000272316"/>
    </source>
</evidence>
<sequence length="162" mass="18402">MNLKVSEELSVNVLPNSDFEFLMTSKEVAHGYGVTDYNIRQHKLQHSDEFIEGKHYVIAVSITNGKSKIPHNAVLWTKRGIVRLGFFIKSERAKLFRDWAEDVIINVLENGDNFLQPVPVLPAPKKRNHNRLTQERMIGILADVAKIEDSALRLSLISKLGL</sequence>
<reference evidence="2" key="1">
    <citation type="submission" date="2018-11" db="EMBL/GenBank/DDBJ databases">
        <title>Proposal to divide the Flavobacteriaceae and reorganize its genera based on Amino Acid Identity values calculated from whole genome sequences.</title>
        <authorList>
            <person name="Nicholson A.C."/>
            <person name="Gulvik C.A."/>
            <person name="Whitney A.M."/>
            <person name="Sheth M."/>
            <person name="Batra D."/>
            <person name="Pryor J."/>
            <person name="Bernardet J.-F."/>
            <person name="Hugo C."/>
            <person name="Kampfer P."/>
            <person name="Newman J.D."/>
            <person name="McQuiston J.R."/>
        </authorList>
    </citation>
    <scope>NUCLEOTIDE SEQUENCE [LARGE SCALE GENOMIC DNA]</scope>
    <source>
        <strain evidence="2">H6466</strain>
    </source>
</reference>
<dbReference type="EMBL" id="CP034160">
    <property type="protein sequence ID" value="AZI55695.1"/>
    <property type="molecule type" value="Genomic_DNA"/>
</dbReference>
<gene>
    <name evidence="1" type="ORF">EIB75_10720</name>
</gene>
<protein>
    <recommendedName>
        <fullName evidence="3">Bro-N domain-containing protein</fullName>
    </recommendedName>
</protein>
<evidence type="ECO:0008006" key="3">
    <source>
        <dbReference type="Google" id="ProtNLM"/>
    </source>
</evidence>
<organism evidence="1 2">
    <name type="scientific">Epilithonimonas vandammei</name>
    <dbReference type="NCBI Taxonomy" id="2487072"/>
    <lineage>
        <taxon>Bacteria</taxon>
        <taxon>Pseudomonadati</taxon>
        <taxon>Bacteroidota</taxon>
        <taxon>Flavobacteriia</taxon>
        <taxon>Flavobacteriales</taxon>
        <taxon>Weeksellaceae</taxon>
        <taxon>Chryseobacterium group</taxon>
        <taxon>Epilithonimonas</taxon>
    </lineage>
</organism>